<name>A0A5J4WS40_9EUKA</name>
<dbReference type="OrthoDB" id="10065929at2759"/>
<proteinExistence type="predicted"/>
<dbReference type="EMBL" id="SNRW01001067">
    <property type="protein sequence ID" value="KAA6397947.1"/>
    <property type="molecule type" value="Genomic_DNA"/>
</dbReference>
<comment type="caution">
    <text evidence="1">The sequence shown here is derived from an EMBL/GenBank/DDBJ whole genome shotgun (WGS) entry which is preliminary data.</text>
</comment>
<dbReference type="AlphaFoldDB" id="A0A5J4WS40"/>
<protein>
    <recommendedName>
        <fullName evidence="3">DDE-1 domain-containing protein</fullName>
    </recommendedName>
</protein>
<reference evidence="1 2" key="1">
    <citation type="submission" date="2019-03" db="EMBL/GenBank/DDBJ databases">
        <title>Single cell metagenomics reveals metabolic interactions within the superorganism composed of flagellate Streblomastix strix and complex community of Bacteroidetes bacteria on its surface.</title>
        <authorList>
            <person name="Treitli S.C."/>
            <person name="Kolisko M."/>
            <person name="Husnik F."/>
            <person name="Keeling P."/>
            <person name="Hampl V."/>
        </authorList>
    </citation>
    <scope>NUCLEOTIDE SEQUENCE [LARGE SCALE GENOMIC DNA]</scope>
    <source>
        <strain evidence="1">ST1C</strain>
    </source>
</reference>
<gene>
    <name evidence="1" type="ORF">EZS28_006527</name>
</gene>
<accession>A0A5J4WS40</accession>
<evidence type="ECO:0000313" key="1">
    <source>
        <dbReference type="EMBL" id="KAA6397947.1"/>
    </source>
</evidence>
<evidence type="ECO:0008006" key="3">
    <source>
        <dbReference type="Google" id="ProtNLM"/>
    </source>
</evidence>
<organism evidence="1 2">
    <name type="scientific">Streblomastix strix</name>
    <dbReference type="NCBI Taxonomy" id="222440"/>
    <lineage>
        <taxon>Eukaryota</taxon>
        <taxon>Metamonada</taxon>
        <taxon>Preaxostyla</taxon>
        <taxon>Oxymonadida</taxon>
        <taxon>Streblomastigidae</taxon>
        <taxon>Streblomastix</taxon>
    </lineage>
</organism>
<dbReference type="Proteomes" id="UP000324800">
    <property type="component" value="Unassembled WGS sequence"/>
</dbReference>
<sequence length="275" mass="32249">MLRERVKRRYGPFRTIKQWRIEEVLHDWIPELDVRECAEGLAKIEQKTLSDLIRIVMQFMRKRRFHLLPNIIFCEICQCQPSLFCRVMKDETDKNSRKGKQSRLLTDDEEDEIISYLALKWHEGLPFEQADFPRIVHQLFRKDISRIRMQLRFEDVETYINVLKLTVDGVPFCLVINVDESGIWCYQDGVRNNFLIPASVADDVSCYGVDRADGRISVCADITLSGECVRPLICTKKVRLAMRNYLVLGFNNSCMDLLGTQIRKFKWRPLPGVDI</sequence>
<evidence type="ECO:0000313" key="2">
    <source>
        <dbReference type="Proteomes" id="UP000324800"/>
    </source>
</evidence>